<keyword evidence="3" id="KW-0862">Zinc</keyword>
<organism evidence="6 7">
    <name type="scientific">Naematelia encephala</name>
    <dbReference type="NCBI Taxonomy" id="71784"/>
    <lineage>
        <taxon>Eukaryota</taxon>
        <taxon>Fungi</taxon>
        <taxon>Dikarya</taxon>
        <taxon>Basidiomycota</taxon>
        <taxon>Agaricomycotina</taxon>
        <taxon>Tremellomycetes</taxon>
        <taxon>Tremellales</taxon>
        <taxon>Naemateliaceae</taxon>
        <taxon>Naematelia</taxon>
    </lineage>
</organism>
<dbReference type="AlphaFoldDB" id="A0A1Y2AWP4"/>
<keyword evidence="4" id="KW-0456">Lyase</keyword>
<gene>
    <name evidence="6" type="ORF">BCR39DRAFT_539664</name>
</gene>
<dbReference type="Gene3D" id="3.90.1590.10">
    <property type="entry name" value="glutathione-dependent formaldehyde- activating enzyme (gfa)"/>
    <property type="match status" value="1"/>
</dbReference>
<name>A0A1Y2AWP4_9TREE</name>
<reference evidence="6 7" key="1">
    <citation type="submission" date="2016-07" db="EMBL/GenBank/DDBJ databases">
        <title>Pervasive Adenine N6-methylation of Active Genes in Fungi.</title>
        <authorList>
            <consortium name="DOE Joint Genome Institute"/>
            <person name="Mondo S.J."/>
            <person name="Dannebaum R.O."/>
            <person name="Kuo R.C."/>
            <person name="Labutti K."/>
            <person name="Haridas S."/>
            <person name="Kuo A."/>
            <person name="Salamov A."/>
            <person name="Ahrendt S.R."/>
            <person name="Lipzen A."/>
            <person name="Sullivan W."/>
            <person name="Andreopoulos W.B."/>
            <person name="Clum A."/>
            <person name="Lindquist E."/>
            <person name="Daum C."/>
            <person name="Ramamoorthy G.K."/>
            <person name="Gryganskyi A."/>
            <person name="Culley D."/>
            <person name="Magnuson J.K."/>
            <person name="James T.Y."/>
            <person name="O'Malley M.A."/>
            <person name="Stajich J.E."/>
            <person name="Spatafora J.W."/>
            <person name="Visel A."/>
            <person name="Grigoriev I.V."/>
        </authorList>
    </citation>
    <scope>NUCLEOTIDE SEQUENCE [LARGE SCALE GENOMIC DNA]</scope>
    <source>
        <strain evidence="6 7">68-887.2</strain>
    </source>
</reference>
<evidence type="ECO:0000256" key="2">
    <source>
        <dbReference type="ARBA" id="ARBA00022723"/>
    </source>
</evidence>
<evidence type="ECO:0000259" key="5">
    <source>
        <dbReference type="PROSITE" id="PS51891"/>
    </source>
</evidence>
<evidence type="ECO:0000256" key="3">
    <source>
        <dbReference type="ARBA" id="ARBA00022833"/>
    </source>
</evidence>
<comment type="caution">
    <text evidence="6">The sequence shown here is derived from an EMBL/GenBank/DDBJ whole genome shotgun (WGS) entry which is preliminary data.</text>
</comment>
<dbReference type="STRING" id="71784.A0A1Y2AWP4"/>
<dbReference type="GO" id="GO:0016846">
    <property type="term" value="F:carbon-sulfur lyase activity"/>
    <property type="evidence" value="ECO:0007669"/>
    <property type="project" value="InterPro"/>
</dbReference>
<protein>
    <recommendedName>
        <fullName evidence="5">CENP-V/GFA domain-containing protein</fullName>
    </recommendedName>
</protein>
<evidence type="ECO:0000313" key="7">
    <source>
        <dbReference type="Proteomes" id="UP000193986"/>
    </source>
</evidence>
<evidence type="ECO:0000256" key="4">
    <source>
        <dbReference type="ARBA" id="ARBA00023239"/>
    </source>
</evidence>
<dbReference type="InterPro" id="IPR011057">
    <property type="entry name" value="Mss4-like_sf"/>
</dbReference>
<sequence length="348" mass="37970">MDSMRVITAHCHCGAFSLRHELDPSTLPQPHTLCHCTSCRRRTGQLAVLPVLLPLYFPTSEDHAPLSSYTTCTGINPVTTSWCSTCGAKIFIRTMDSAGQTQWALNLGLIDDPKGLMDVRGHSFLGDTNDGGVSQILWSSLSKYSGEDGDLWEASVPTETMGQSSSLHLRCACSAFSVFLSRPDPTSSPSSRFRAQFCGCETCRLVTGSCIPAVPFISGPLSSVHLHDPLTSNDKPTFNPGKRPAEEEPISLESTLDLSGLSRYESTQGQVSRYFCKTCGASVIYHTAGSPNHIAFNAGLVDSVDGVLAQDWLDWRYEILYFEDAQRWSTVLAWELKDGLAVWCEASA</sequence>
<dbReference type="Pfam" id="PF04828">
    <property type="entry name" value="GFA"/>
    <property type="match status" value="1"/>
</dbReference>
<dbReference type="InParanoid" id="A0A1Y2AWP4"/>
<dbReference type="PANTHER" id="PTHR33337:SF31">
    <property type="entry name" value="DUF636 DOMAIN PROTEIN (AFU_ORTHOLOGUE AFUA_2G12650)"/>
    <property type="match status" value="1"/>
</dbReference>
<dbReference type="SUPFAM" id="SSF51316">
    <property type="entry name" value="Mss4-like"/>
    <property type="match status" value="2"/>
</dbReference>
<evidence type="ECO:0000256" key="1">
    <source>
        <dbReference type="ARBA" id="ARBA00005495"/>
    </source>
</evidence>
<dbReference type="OrthoDB" id="5422068at2759"/>
<accession>A0A1Y2AWP4</accession>
<feature type="domain" description="CENP-V/GFA" evidence="5">
    <location>
        <begin position="7"/>
        <end position="125"/>
    </location>
</feature>
<comment type="similarity">
    <text evidence="1">Belongs to the Gfa family.</text>
</comment>
<dbReference type="PANTHER" id="PTHR33337">
    <property type="entry name" value="GFA DOMAIN-CONTAINING PROTEIN"/>
    <property type="match status" value="1"/>
</dbReference>
<dbReference type="GO" id="GO:0046872">
    <property type="term" value="F:metal ion binding"/>
    <property type="evidence" value="ECO:0007669"/>
    <property type="project" value="UniProtKB-KW"/>
</dbReference>
<dbReference type="EMBL" id="MCFC01000042">
    <property type="protein sequence ID" value="ORY26979.1"/>
    <property type="molecule type" value="Genomic_DNA"/>
</dbReference>
<keyword evidence="2" id="KW-0479">Metal-binding</keyword>
<proteinExistence type="inferred from homology"/>
<dbReference type="Proteomes" id="UP000193986">
    <property type="component" value="Unassembled WGS sequence"/>
</dbReference>
<dbReference type="Gene3D" id="2.170.150.70">
    <property type="match status" value="1"/>
</dbReference>
<keyword evidence="7" id="KW-1185">Reference proteome</keyword>
<evidence type="ECO:0000313" key="6">
    <source>
        <dbReference type="EMBL" id="ORY26979.1"/>
    </source>
</evidence>
<dbReference type="InterPro" id="IPR006913">
    <property type="entry name" value="CENP-V/GFA"/>
</dbReference>
<dbReference type="PROSITE" id="PS51891">
    <property type="entry name" value="CENP_V_GFA"/>
    <property type="match status" value="1"/>
</dbReference>